<evidence type="ECO:0000256" key="6">
    <source>
        <dbReference type="ARBA" id="ARBA00040778"/>
    </source>
</evidence>
<accession>A0AAV4ENE9</accession>
<keyword evidence="5" id="KW-0472">Membrane</keyword>
<evidence type="ECO:0000313" key="10">
    <source>
        <dbReference type="Proteomes" id="UP000762676"/>
    </source>
</evidence>
<evidence type="ECO:0000256" key="3">
    <source>
        <dbReference type="ARBA" id="ARBA00022692"/>
    </source>
</evidence>
<keyword evidence="10" id="KW-1185">Reference proteome</keyword>
<protein>
    <recommendedName>
        <fullName evidence="6">Complex I assembly factor TIMMDC1, mitochondrial</fullName>
    </recommendedName>
    <alternativeName>
        <fullName evidence="7">Translocase of inner mitochondrial membrane domain-containing protein 1</fullName>
    </alternativeName>
</protein>
<evidence type="ECO:0000256" key="2">
    <source>
        <dbReference type="ARBA" id="ARBA00008444"/>
    </source>
</evidence>
<dbReference type="AlphaFoldDB" id="A0AAV4ENE9"/>
<comment type="similarity">
    <text evidence="2">Belongs to the Tim17/Tim22/Tim23 family.</text>
</comment>
<evidence type="ECO:0000256" key="1">
    <source>
        <dbReference type="ARBA" id="ARBA00004141"/>
    </source>
</evidence>
<dbReference type="InterPro" id="IPR055299">
    <property type="entry name" value="TIMMDC1"/>
</dbReference>
<dbReference type="GO" id="GO:0005739">
    <property type="term" value="C:mitochondrion"/>
    <property type="evidence" value="ECO:0007669"/>
    <property type="project" value="TreeGrafter"/>
</dbReference>
<dbReference type="EMBL" id="BMAT01003775">
    <property type="protein sequence ID" value="GFR61983.1"/>
    <property type="molecule type" value="Genomic_DNA"/>
</dbReference>
<dbReference type="Proteomes" id="UP000762676">
    <property type="component" value="Unassembled WGS sequence"/>
</dbReference>
<reference evidence="9 10" key="1">
    <citation type="journal article" date="2021" name="Elife">
        <title>Chloroplast acquisition without the gene transfer in kleptoplastic sea slugs, Plakobranchus ocellatus.</title>
        <authorList>
            <person name="Maeda T."/>
            <person name="Takahashi S."/>
            <person name="Yoshida T."/>
            <person name="Shimamura S."/>
            <person name="Takaki Y."/>
            <person name="Nagai Y."/>
            <person name="Toyoda A."/>
            <person name="Suzuki Y."/>
            <person name="Arimoto A."/>
            <person name="Ishii H."/>
            <person name="Satoh N."/>
            <person name="Nishiyama T."/>
            <person name="Hasebe M."/>
            <person name="Maruyama T."/>
            <person name="Minagawa J."/>
            <person name="Obokata J."/>
            <person name="Shigenobu S."/>
        </authorList>
    </citation>
    <scope>NUCLEOTIDE SEQUENCE [LARGE SCALE GENOMIC DNA]</scope>
</reference>
<evidence type="ECO:0000256" key="4">
    <source>
        <dbReference type="ARBA" id="ARBA00022989"/>
    </source>
</evidence>
<evidence type="ECO:0000256" key="7">
    <source>
        <dbReference type="ARBA" id="ARBA00041344"/>
    </source>
</evidence>
<feature type="region of interest" description="Disordered" evidence="8">
    <location>
        <begin position="63"/>
        <end position="99"/>
    </location>
</feature>
<gene>
    <name evidence="9" type="ORF">ElyMa_001859800</name>
</gene>
<dbReference type="PANTHER" id="PTHR13002:SF1">
    <property type="entry name" value="COMPLEX I ASSEMBLY FACTOR TIMMDC1, MITOCHONDRIAL"/>
    <property type="match status" value="1"/>
</dbReference>
<evidence type="ECO:0000313" key="9">
    <source>
        <dbReference type="EMBL" id="GFR61983.1"/>
    </source>
</evidence>
<keyword evidence="3" id="KW-0812">Transmembrane</keyword>
<comment type="subcellular location">
    <subcellularLocation>
        <location evidence="1">Membrane</location>
        <topology evidence="1">Multi-pass membrane protein</topology>
    </subcellularLocation>
</comment>
<dbReference type="PANTHER" id="PTHR13002">
    <property type="entry name" value="C3ORF1 PROTEIN-RELATED"/>
    <property type="match status" value="1"/>
</dbReference>
<name>A0AAV4ENE9_9GAST</name>
<feature type="compositionally biased region" description="Polar residues" evidence="8">
    <location>
        <begin position="86"/>
        <end position="99"/>
    </location>
</feature>
<comment type="caution">
    <text evidence="9">The sequence shown here is derived from an EMBL/GenBank/DDBJ whole genome shotgun (WGS) entry which is preliminary data.</text>
</comment>
<proteinExistence type="inferred from homology"/>
<sequence>MSKFKEHSIEKDSACTTSIQRSNRIIELWTNVAHKVGIVAKCSTSHSFHGLNELEKNSEGVAGLQEDNDNDWDNELPGLQRRQKNKATNSRNSVASDMQVNQMIEQETGSQRLQAMYALGPDWMFIQEDTRTITTMFYRSVLLGFLLNVVKAAQTESKSSKNLSASQAAMKKGIYSKADSSKILKEAAKGTLRLTAFAGSLLYLSQSIAAYRNKSSLWEYSISTAVAVASVSFGKPPASFLLAVSGGALAGALGGSLVCSMMSSAGASQEQRTLNRIQQKLQQQQQKLNFDL</sequence>
<evidence type="ECO:0000256" key="8">
    <source>
        <dbReference type="SAM" id="MobiDB-lite"/>
    </source>
</evidence>
<organism evidence="9 10">
    <name type="scientific">Elysia marginata</name>
    <dbReference type="NCBI Taxonomy" id="1093978"/>
    <lineage>
        <taxon>Eukaryota</taxon>
        <taxon>Metazoa</taxon>
        <taxon>Spiralia</taxon>
        <taxon>Lophotrochozoa</taxon>
        <taxon>Mollusca</taxon>
        <taxon>Gastropoda</taxon>
        <taxon>Heterobranchia</taxon>
        <taxon>Euthyneura</taxon>
        <taxon>Panpulmonata</taxon>
        <taxon>Sacoglossa</taxon>
        <taxon>Placobranchoidea</taxon>
        <taxon>Plakobranchidae</taxon>
        <taxon>Elysia</taxon>
    </lineage>
</organism>
<keyword evidence="4" id="KW-1133">Transmembrane helix</keyword>
<dbReference type="GO" id="GO:0016020">
    <property type="term" value="C:membrane"/>
    <property type="evidence" value="ECO:0007669"/>
    <property type="project" value="UniProtKB-SubCell"/>
</dbReference>
<dbReference type="GO" id="GO:0032981">
    <property type="term" value="P:mitochondrial respiratory chain complex I assembly"/>
    <property type="evidence" value="ECO:0007669"/>
    <property type="project" value="InterPro"/>
</dbReference>
<evidence type="ECO:0000256" key="5">
    <source>
        <dbReference type="ARBA" id="ARBA00023136"/>
    </source>
</evidence>